<dbReference type="Proteomes" id="UP001212008">
    <property type="component" value="Unassembled WGS sequence"/>
</dbReference>
<dbReference type="Proteomes" id="UP000216789">
    <property type="component" value="Unassembled WGS sequence"/>
</dbReference>
<evidence type="ECO:0000313" key="9">
    <source>
        <dbReference type="EMBL" id="PAC72911.1"/>
    </source>
</evidence>
<dbReference type="Proteomes" id="UP000284163">
    <property type="component" value="Unassembled WGS sequence"/>
</dbReference>
<dbReference type="EMBL" id="CABWJV010000001">
    <property type="protein sequence ID" value="VWQ11310.1"/>
    <property type="molecule type" value="Genomic_DNA"/>
</dbReference>
<evidence type="ECO:0000259" key="7">
    <source>
        <dbReference type="Pfam" id="PF03772"/>
    </source>
</evidence>
<evidence type="ECO:0000313" key="15">
    <source>
        <dbReference type="Proteomes" id="UP000285613"/>
    </source>
</evidence>
<proteinExistence type="predicted"/>
<feature type="transmembrane region" description="Helical" evidence="6">
    <location>
        <begin position="326"/>
        <end position="343"/>
    </location>
</feature>
<feature type="transmembrane region" description="Helical" evidence="6">
    <location>
        <begin position="421"/>
        <end position="443"/>
    </location>
</feature>
<feature type="transmembrane region" description="Helical" evidence="6">
    <location>
        <begin position="391"/>
        <end position="414"/>
    </location>
</feature>
<gene>
    <name evidence="12" type="ORF">BIFLH658_00075</name>
    <name evidence="9" type="ORF">BPS1E_1605</name>
    <name evidence="11" type="ORF">DWZ91_08575</name>
    <name evidence="10" type="ORF">DXA22_07555</name>
    <name evidence="8" type="ORF">PMN70_08440</name>
</gene>
<evidence type="ECO:0000313" key="14">
    <source>
        <dbReference type="Proteomes" id="UP000284163"/>
    </source>
</evidence>
<dbReference type="PANTHER" id="PTHR30619">
    <property type="entry name" value="DNA INTERNALIZATION/COMPETENCE PROTEIN COMEC/REC2"/>
    <property type="match status" value="1"/>
</dbReference>
<evidence type="ECO:0000313" key="17">
    <source>
        <dbReference type="Proteomes" id="UP001212008"/>
    </source>
</evidence>
<evidence type="ECO:0000256" key="1">
    <source>
        <dbReference type="ARBA" id="ARBA00004651"/>
    </source>
</evidence>
<dbReference type="Pfam" id="PF03772">
    <property type="entry name" value="Competence"/>
    <property type="match status" value="1"/>
</dbReference>
<protein>
    <submittedName>
        <fullName evidence="9 12">Competence protein</fullName>
    </submittedName>
    <submittedName>
        <fullName evidence="8">ComEC/Rec2 family competence protein</fullName>
    </submittedName>
</protein>
<keyword evidence="4 6" id="KW-1133">Transmembrane helix</keyword>
<evidence type="ECO:0000256" key="2">
    <source>
        <dbReference type="ARBA" id="ARBA00022475"/>
    </source>
</evidence>
<feature type="transmembrane region" description="Helical" evidence="6">
    <location>
        <begin position="449"/>
        <end position="475"/>
    </location>
</feature>
<feature type="transmembrane region" description="Helical" evidence="6">
    <location>
        <begin position="90"/>
        <end position="112"/>
    </location>
</feature>
<dbReference type="Proteomes" id="UP000285613">
    <property type="component" value="Unassembled WGS sequence"/>
</dbReference>
<dbReference type="Proteomes" id="UP000494211">
    <property type="component" value="Unassembled WGS sequence"/>
</dbReference>
<dbReference type="EMBL" id="JAQKRA010000007">
    <property type="protein sequence ID" value="MDB6492216.1"/>
    <property type="molecule type" value="Genomic_DNA"/>
</dbReference>
<evidence type="ECO:0000313" key="12">
    <source>
        <dbReference type="EMBL" id="VWQ11310.1"/>
    </source>
</evidence>
<evidence type="ECO:0000313" key="13">
    <source>
        <dbReference type="Proteomes" id="UP000216789"/>
    </source>
</evidence>
<feature type="domain" description="ComEC/Rec2-related protein" evidence="7">
    <location>
        <begin position="284"/>
        <end position="531"/>
    </location>
</feature>
<reference evidence="9 13" key="1">
    <citation type="journal article" date="2017" name="ISME J.">
        <title>Unveiling bifidobacterial biogeography across the mammalian branch of the tree of life.</title>
        <authorList>
            <person name="Milani C."/>
            <person name="Mangifesta M."/>
            <person name="Mancabelli L."/>
            <person name="Lugli G.A."/>
            <person name="James K."/>
            <person name="Duranti S."/>
            <person name="Turroni F."/>
            <person name="Ferrario C."/>
            <person name="Ossiprandi M.C."/>
            <person name="van Sinderen D."/>
            <person name="Ventura M."/>
        </authorList>
    </citation>
    <scope>NUCLEOTIDE SEQUENCE [LARGE SCALE GENOMIC DNA]</scope>
    <source>
        <strain evidence="9 13">1E</strain>
    </source>
</reference>
<comment type="caution">
    <text evidence="9">The sequence shown here is derived from an EMBL/GenBank/DDBJ whole genome shotgun (WGS) entry which is preliminary data.</text>
</comment>
<comment type="subcellular location">
    <subcellularLocation>
        <location evidence="1">Cell membrane</location>
        <topology evidence="1">Multi-pass membrane protein</topology>
    </subcellularLocation>
</comment>
<evidence type="ECO:0000256" key="6">
    <source>
        <dbReference type="SAM" id="Phobius"/>
    </source>
</evidence>
<feature type="transmembrane region" description="Helical" evidence="6">
    <location>
        <begin position="294"/>
        <end position="320"/>
    </location>
</feature>
<dbReference type="GO" id="GO:0005886">
    <property type="term" value="C:plasma membrane"/>
    <property type="evidence" value="ECO:0007669"/>
    <property type="project" value="UniProtKB-SubCell"/>
</dbReference>
<keyword evidence="3 6" id="KW-0812">Transmembrane</keyword>
<dbReference type="InterPro" id="IPR052159">
    <property type="entry name" value="Competence_DNA_uptake"/>
</dbReference>
<evidence type="ECO:0000313" key="16">
    <source>
        <dbReference type="Proteomes" id="UP000494211"/>
    </source>
</evidence>
<name>A0A139B4N7_BIFPS</name>
<organism evidence="9 13">
    <name type="scientific">Bifidobacterium pseudocatenulatum</name>
    <dbReference type="NCBI Taxonomy" id="28026"/>
    <lineage>
        <taxon>Bacteria</taxon>
        <taxon>Bacillati</taxon>
        <taxon>Actinomycetota</taxon>
        <taxon>Actinomycetes</taxon>
        <taxon>Bifidobacteriales</taxon>
        <taxon>Bifidobacteriaceae</taxon>
        <taxon>Bifidobacterium</taxon>
    </lineage>
</organism>
<evidence type="ECO:0000313" key="10">
    <source>
        <dbReference type="EMBL" id="RGY75956.1"/>
    </source>
</evidence>
<dbReference type="RefSeq" id="WP_022245651.1">
    <property type="nucleotide sequence ID" value="NZ_AP031419.1"/>
</dbReference>
<dbReference type="AlphaFoldDB" id="A0A139B4N7"/>
<dbReference type="InterPro" id="IPR004477">
    <property type="entry name" value="ComEC_N"/>
</dbReference>
<feature type="transmembrane region" description="Helical" evidence="6">
    <location>
        <begin position="50"/>
        <end position="70"/>
    </location>
</feature>
<feature type="transmembrane region" description="Helical" evidence="6">
    <location>
        <begin position="482"/>
        <end position="502"/>
    </location>
</feature>
<dbReference type="EMBL" id="MNLB01000010">
    <property type="protein sequence ID" value="PAC72911.1"/>
    <property type="molecule type" value="Genomic_DNA"/>
</dbReference>
<dbReference type="PANTHER" id="PTHR30619:SF7">
    <property type="entry name" value="BETA-LACTAMASE DOMAIN PROTEIN"/>
    <property type="match status" value="1"/>
</dbReference>
<evidence type="ECO:0000313" key="11">
    <source>
        <dbReference type="EMBL" id="RHL94572.1"/>
    </source>
</evidence>
<dbReference type="EMBL" id="QSDK01000011">
    <property type="protein sequence ID" value="RGY75956.1"/>
    <property type="molecule type" value="Genomic_DNA"/>
</dbReference>
<feature type="transmembrane region" description="Helical" evidence="6">
    <location>
        <begin position="350"/>
        <end position="371"/>
    </location>
</feature>
<keyword evidence="5 6" id="KW-0472">Membrane</keyword>
<keyword evidence="16" id="KW-1185">Reference proteome</keyword>
<dbReference type="NCBIfam" id="TIGR00360">
    <property type="entry name" value="ComEC_N-term"/>
    <property type="match status" value="1"/>
</dbReference>
<evidence type="ECO:0000256" key="3">
    <source>
        <dbReference type="ARBA" id="ARBA00022692"/>
    </source>
</evidence>
<accession>A0A139B4N7</accession>
<reference evidence="12 16" key="3">
    <citation type="submission" date="2019-10" db="EMBL/GenBank/DDBJ databases">
        <authorList>
            <consortium name="Melissa Lawson"/>
            <person name="O'neill I."/>
        </authorList>
    </citation>
    <scope>NUCLEOTIDE SEQUENCE [LARGE SCALE GENOMIC DNA]</scope>
    <source>
        <strain evidence="12">LH_658</strain>
    </source>
</reference>
<evidence type="ECO:0000256" key="4">
    <source>
        <dbReference type="ARBA" id="ARBA00022989"/>
    </source>
</evidence>
<reference evidence="8 17" key="4">
    <citation type="submission" date="2023-01" db="EMBL/GenBank/DDBJ databases">
        <title>Human gut microbiome strain richness.</title>
        <authorList>
            <person name="Chen-Liaw A."/>
        </authorList>
    </citation>
    <scope>NUCLEOTIDE SEQUENCE [LARGE SCALE GENOMIC DNA]</scope>
    <source>
        <strain evidence="8 17">RTP21311st1_C8_RTP21311_201001</strain>
    </source>
</reference>
<evidence type="ECO:0000256" key="5">
    <source>
        <dbReference type="ARBA" id="ARBA00023136"/>
    </source>
</evidence>
<keyword evidence="2" id="KW-1003">Cell membrane</keyword>
<reference evidence="14 15" key="2">
    <citation type="submission" date="2018-08" db="EMBL/GenBank/DDBJ databases">
        <title>A genome reference for cultivated species of the human gut microbiota.</title>
        <authorList>
            <person name="Zou Y."/>
            <person name="Xue W."/>
            <person name="Luo G."/>
        </authorList>
    </citation>
    <scope>NUCLEOTIDE SEQUENCE [LARGE SCALE GENOMIC DNA]</scope>
    <source>
        <strain evidence="11 15">AF36-12AT</strain>
        <strain evidence="10 14">CF01-1</strain>
    </source>
</reference>
<sequence length="583" mass="62640">MRGNTFEWRDGEQGSRDWRLLPAALCGWAASLATHMGFDYCVERDGRFGMLPLVVALAVPLLALLGLLGLPFLRSPMLRVPVGVRRAVSAWHFSIIVCVVAAMACASSALTYDVLQWRDAASYAARNGESDVVTLVRTTSPAVNSNRRANDCQIDATISTITASQVTQPSMMRVRVYADRPDCGTLKQGGEYRMRGTLAISQYGAMPLWLTDIASVERIRGPNLALRTIGMMQQAFFEQTSRLSDQGKVLVPGLTLGILGQDYVPPDSGNGQTGTGIDSTYANLLENAFQRSGILHLMAVSGGHLAVVATLVRAVCSFLLLPKRVTAIAIGASYIMLAMCVFPSDSVSRALLMGLAGAGFLFLGRRTQALSTLSWTTLGMLMVNPHMSRSFGFALSCAAVLGIVLFAGPLGAWLTPIMPAFIAQTMAMTIAAQLFTLPIQVLIEPELPVYSIPANLVVAPFVGFSTLAGLASLAISWILPSLGFIFASLASWGTAIMEFMALNLGSGDHATIPWTGDAGGALLIILVEIIGYTTARFAGTLFARITTTEPNLPGRRLIHNPIERAKAWGERTYNALKTMKWNE</sequence>
<feature type="transmembrane region" description="Helical" evidence="6">
    <location>
        <begin position="514"/>
        <end position="535"/>
    </location>
</feature>
<evidence type="ECO:0000313" key="8">
    <source>
        <dbReference type="EMBL" id="MDB6492216.1"/>
    </source>
</evidence>
<dbReference type="EMBL" id="QRPH01000006">
    <property type="protein sequence ID" value="RHL94572.1"/>
    <property type="molecule type" value="Genomic_DNA"/>
</dbReference>